<dbReference type="Gene3D" id="3.30.460.20">
    <property type="entry name" value="CorA soluble domain-like"/>
    <property type="match status" value="1"/>
</dbReference>
<dbReference type="Gene3D" id="1.20.58.340">
    <property type="entry name" value="Magnesium transport protein CorA, transmembrane region"/>
    <property type="match status" value="1"/>
</dbReference>
<dbReference type="SUPFAM" id="SSF143865">
    <property type="entry name" value="CorA soluble domain-like"/>
    <property type="match status" value="1"/>
</dbReference>
<comment type="caution">
    <text evidence="7">The sequence shown here is derived from an EMBL/GenBank/DDBJ whole genome shotgun (WGS) entry which is preliminary data.</text>
</comment>
<proteinExistence type="inferred from homology"/>
<keyword evidence="5 6" id="KW-0472">Membrane</keyword>
<organism evidence="7 8">
    <name type="scientific">Candidatus Gottesmanbacteria bacterium RBG_16_52_11</name>
    <dbReference type="NCBI Taxonomy" id="1798374"/>
    <lineage>
        <taxon>Bacteria</taxon>
        <taxon>Candidatus Gottesmaniibacteriota</taxon>
    </lineage>
</organism>
<keyword evidence="4 6" id="KW-1133">Transmembrane helix</keyword>
<evidence type="ECO:0008006" key="9">
    <source>
        <dbReference type="Google" id="ProtNLM"/>
    </source>
</evidence>
<protein>
    <recommendedName>
        <fullName evidence="9">Magnesium transporter CorA</fullName>
    </recommendedName>
</protein>
<dbReference type="Proteomes" id="UP000178448">
    <property type="component" value="Unassembled WGS sequence"/>
</dbReference>
<evidence type="ECO:0000256" key="1">
    <source>
        <dbReference type="ARBA" id="ARBA00004141"/>
    </source>
</evidence>
<name>A0A1F5YNG7_9BACT</name>
<evidence type="ECO:0000256" key="2">
    <source>
        <dbReference type="ARBA" id="ARBA00009765"/>
    </source>
</evidence>
<dbReference type="SUPFAM" id="SSF144083">
    <property type="entry name" value="Magnesium transport protein CorA, transmembrane region"/>
    <property type="match status" value="1"/>
</dbReference>
<dbReference type="STRING" id="1798374.A2Z33_00165"/>
<evidence type="ECO:0000313" key="7">
    <source>
        <dbReference type="EMBL" id="OGG01740.1"/>
    </source>
</evidence>
<dbReference type="PANTHER" id="PTHR47891">
    <property type="entry name" value="TRANSPORTER-RELATED"/>
    <property type="match status" value="1"/>
</dbReference>
<comment type="similarity">
    <text evidence="2">Belongs to the CorA metal ion transporter (MIT) (TC 1.A.35) family.</text>
</comment>
<comment type="subcellular location">
    <subcellularLocation>
        <location evidence="1">Membrane</location>
        <topology evidence="1">Multi-pass membrane protein</topology>
    </subcellularLocation>
</comment>
<reference evidence="7 8" key="1">
    <citation type="journal article" date="2016" name="Nat. Commun.">
        <title>Thousands of microbial genomes shed light on interconnected biogeochemical processes in an aquifer system.</title>
        <authorList>
            <person name="Anantharaman K."/>
            <person name="Brown C.T."/>
            <person name="Hug L.A."/>
            <person name="Sharon I."/>
            <person name="Castelle C.J."/>
            <person name="Probst A.J."/>
            <person name="Thomas B.C."/>
            <person name="Singh A."/>
            <person name="Wilkins M.J."/>
            <person name="Karaoz U."/>
            <person name="Brodie E.L."/>
            <person name="Williams K.H."/>
            <person name="Hubbard S.S."/>
            <person name="Banfield J.F."/>
        </authorList>
    </citation>
    <scope>NUCLEOTIDE SEQUENCE [LARGE SCALE GENOMIC DNA]</scope>
</reference>
<dbReference type="GO" id="GO:0016020">
    <property type="term" value="C:membrane"/>
    <property type="evidence" value="ECO:0007669"/>
    <property type="project" value="UniProtKB-SubCell"/>
</dbReference>
<accession>A0A1F5YNG7</accession>
<evidence type="ECO:0000256" key="6">
    <source>
        <dbReference type="SAM" id="Phobius"/>
    </source>
</evidence>
<dbReference type="InterPro" id="IPR002523">
    <property type="entry name" value="MgTranspt_CorA/ZnTranspt_ZntB"/>
</dbReference>
<dbReference type="InterPro" id="IPR045863">
    <property type="entry name" value="CorA_TM1_TM2"/>
</dbReference>
<dbReference type="GO" id="GO:0046873">
    <property type="term" value="F:metal ion transmembrane transporter activity"/>
    <property type="evidence" value="ECO:0007669"/>
    <property type="project" value="InterPro"/>
</dbReference>
<evidence type="ECO:0000256" key="5">
    <source>
        <dbReference type="ARBA" id="ARBA00023136"/>
    </source>
</evidence>
<evidence type="ECO:0000313" key="8">
    <source>
        <dbReference type="Proteomes" id="UP000178448"/>
    </source>
</evidence>
<dbReference type="AlphaFoldDB" id="A0A1F5YNG7"/>
<sequence>MVKLYRKTGSAGPLIETDKMAERTWIYVEAPDAEEIEMLRDRWDLDAGHIQDALDPYEVPRFETEGEAAYIFTRVPEQLDDSFTTTPVLFILTRRFIVTVVSRRIELFDQFLSGTLVLSGTKPATVFLRLFGEVINRYSTYIVRINKRVVSLAAVSGDGIRNRDIIALVSYEYILNDWLNAIVQTNAFLRNLADPRSGIFVNKLEREKVEDLLLATGQLIALSKSSLLHAKNFRDASQTILTNTLNRVIKFFTTLTIVMTIPTIIASFYGMNVRLPRANSDTVFIEILLGTLGLMAGLLVLFLRKNWL</sequence>
<gene>
    <name evidence="7" type="ORF">A2Z33_00165</name>
</gene>
<dbReference type="EMBL" id="MFJD01000010">
    <property type="protein sequence ID" value="OGG01740.1"/>
    <property type="molecule type" value="Genomic_DNA"/>
</dbReference>
<dbReference type="PANTHER" id="PTHR47891:SF2">
    <property type="entry name" value="MAGNESIUM AND COBALT TRANSPORTER"/>
    <property type="match status" value="1"/>
</dbReference>
<feature type="transmembrane region" description="Helical" evidence="6">
    <location>
        <begin position="283"/>
        <end position="303"/>
    </location>
</feature>
<dbReference type="CDD" id="cd12827">
    <property type="entry name" value="EcCorA_ZntB-like_u2"/>
    <property type="match status" value="1"/>
</dbReference>
<dbReference type="InterPro" id="IPR045861">
    <property type="entry name" value="CorA_cytoplasmic_dom"/>
</dbReference>
<keyword evidence="3 6" id="KW-0812">Transmembrane</keyword>
<evidence type="ECO:0000256" key="3">
    <source>
        <dbReference type="ARBA" id="ARBA00022692"/>
    </source>
</evidence>
<feature type="transmembrane region" description="Helical" evidence="6">
    <location>
        <begin position="251"/>
        <end position="271"/>
    </location>
</feature>
<dbReference type="InterPro" id="IPR047199">
    <property type="entry name" value="CorA-like"/>
</dbReference>
<evidence type="ECO:0000256" key="4">
    <source>
        <dbReference type="ARBA" id="ARBA00022989"/>
    </source>
</evidence>
<dbReference type="Pfam" id="PF01544">
    <property type="entry name" value="CorA"/>
    <property type="match status" value="1"/>
</dbReference>